<keyword evidence="5" id="KW-0804">Transcription</keyword>
<organism evidence="13 15">
    <name type="scientific">Venturia inaequalis</name>
    <name type="common">Apple scab fungus</name>
    <dbReference type="NCBI Taxonomy" id="5025"/>
    <lineage>
        <taxon>Eukaryota</taxon>
        <taxon>Fungi</taxon>
        <taxon>Dikarya</taxon>
        <taxon>Ascomycota</taxon>
        <taxon>Pezizomycotina</taxon>
        <taxon>Dothideomycetes</taxon>
        <taxon>Pleosporomycetidae</taxon>
        <taxon>Venturiales</taxon>
        <taxon>Venturiaceae</taxon>
        <taxon>Venturia</taxon>
    </lineage>
</organism>
<dbReference type="InterPro" id="IPR045144">
    <property type="entry name" value="TAF4"/>
</dbReference>
<proteinExistence type="inferred from homology"/>
<keyword evidence="6" id="KW-0539">Nucleus</keyword>
<evidence type="ECO:0000259" key="10">
    <source>
        <dbReference type="Pfam" id="PF05236"/>
    </source>
</evidence>
<evidence type="ECO:0000256" key="3">
    <source>
        <dbReference type="ARBA" id="ARBA00017306"/>
    </source>
</evidence>
<dbReference type="GO" id="GO:0016251">
    <property type="term" value="F:RNA polymerase II general transcription initiation factor activity"/>
    <property type="evidence" value="ECO:0007669"/>
    <property type="project" value="TreeGrafter"/>
</dbReference>
<reference evidence="13 15" key="1">
    <citation type="submission" date="2019-07" db="EMBL/GenBank/DDBJ databases">
        <title>Venturia inaequalis Genome Resource.</title>
        <authorList>
            <person name="Lichtner F.J."/>
        </authorList>
    </citation>
    <scope>NUCLEOTIDE SEQUENCE [LARGE SCALE GENOMIC DNA]</scope>
    <source>
        <strain evidence="11 14">120213</strain>
        <strain evidence="12">Bline_iso_100314</strain>
        <strain evidence="13 15">DMI_063113</strain>
    </source>
</reference>
<dbReference type="Proteomes" id="UP000447873">
    <property type="component" value="Unassembled WGS sequence"/>
</dbReference>
<evidence type="ECO:0000256" key="1">
    <source>
        <dbReference type="ARBA" id="ARBA00004123"/>
    </source>
</evidence>
<feature type="domain" description="Transcription initiation factor TFIID component TAF4 C-terminal" evidence="10">
    <location>
        <begin position="302"/>
        <end position="595"/>
    </location>
</feature>
<dbReference type="PANTHER" id="PTHR15138:SF14">
    <property type="entry name" value="TRANSCRIPTION INITIATION FACTOR TFIID SUBUNIT 4"/>
    <property type="match status" value="1"/>
</dbReference>
<dbReference type="EMBL" id="WNWQ01000012">
    <property type="protein sequence ID" value="KAE9984877.1"/>
    <property type="molecule type" value="Genomic_DNA"/>
</dbReference>
<evidence type="ECO:0000313" key="13">
    <source>
        <dbReference type="EMBL" id="KAE9987201.1"/>
    </source>
</evidence>
<dbReference type="GO" id="GO:0006367">
    <property type="term" value="P:transcription initiation at RNA polymerase II promoter"/>
    <property type="evidence" value="ECO:0007669"/>
    <property type="project" value="TreeGrafter"/>
</dbReference>
<evidence type="ECO:0000313" key="15">
    <source>
        <dbReference type="Proteomes" id="UP000490939"/>
    </source>
</evidence>
<feature type="compositionally biased region" description="Low complexity" evidence="9">
    <location>
        <begin position="94"/>
        <end position="104"/>
    </location>
</feature>
<feature type="compositionally biased region" description="Basic and acidic residues" evidence="9">
    <location>
        <begin position="421"/>
        <end position="431"/>
    </location>
</feature>
<protein>
    <recommendedName>
        <fullName evidence="3">Transcription initiation factor TFIID subunit 4</fullName>
    </recommendedName>
    <alternativeName>
        <fullName evidence="8">TBP-associated factor 4</fullName>
    </alternativeName>
</protein>
<dbReference type="EMBL" id="WNWS01000556">
    <property type="protein sequence ID" value="KAE9965859.1"/>
    <property type="molecule type" value="Genomic_DNA"/>
</dbReference>
<feature type="region of interest" description="Disordered" evidence="9">
    <location>
        <begin position="527"/>
        <end position="557"/>
    </location>
</feature>
<dbReference type="PANTHER" id="PTHR15138">
    <property type="entry name" value="TRANSCRIPTION INITIATION FACTOR TFIID SUBUNIT 4"/>
    <property type="match status" value="1"/>
</dbReference>
<dbReference type="Proteomes" id="UP000433883">
    <property type="component" value="Unassembled WGS sequence"/>
</dbReference>
<dbReference type="AlphaFoldDB" id="A0A8H3VGB1"/>
<dbReference type="GO" id="GO:0005669">
    <property type="term" value="C:transcription factor TFIID complex"/>
    <property type="evidence" value="ECO:0007669"/>
    <property type="project" value="InterPro"/>
</dbReference>
<comment type="subcellular location">
    <subcellularLocation>
        <location evidence="1">Nucleus</location>
    </subcellularLocation>
</comment>
<evidence type="ECO:0000256" key="5">
    <source>
        <dbReference type="ARBA" id="ARBA00023163"/>
    </source>
</evidence>
<dbReference type="Proteomes" id="UP000490939">
    <property type="component" value="Unassembled WGS sequence"/>
</dbReference>
<evidence type="ECO:0000313" key="14">
    <source>
        <dbReference type="Proteomes" id="UP000447873"/>
    </source>
</evidence>
<name>A0A8H3VGB1_VENIN</name>
<comment type="caution">
    <text evidence="13">The sequence shown here is derived from an EMBL/GenBank/DDBJ whole genome shotgun (WGS) entry which is preliminary data.</text>
</comment>
<feature type="compositionally biased region" description="Low complexity" evidence="9">
    <location>
        <begin position="453"/>
        <end position="468"/>
    </location>
</feature>
<feature type="region of interest" description="Disordered" evidence="9">
    <location>
        <begin position="373"/>
        <end position="468"/>
    </location>
</feature>
<evidence type="ECO:0000256" key="6">
    <source>
        <dbReference type="ARBA" id="ARBA00023242"/>
    </source>
</evidence>
<sequence>MATPPGPPGPQRTHSLQTSGIALPPAKRQRLSPGPSPIGAPASYGHPSPIYNGSAPFANAPYAASPSAPGQYMTQPPYDNHMYSFNQPSPIQPPQQQQYMEGPPRNATGNMGPPEKPKAEKATDINDLNDMVTASGIDLREEENYLAATYRNRHAETSFNSQSTSTLSVNTSFNQWSQENYGNHPGFQSHGPLSQPAVTQKSLEEIQNEKHRQTVYNFNARKQKHLNDPFLQTGAVRDKLDRKTVEYQVRLDQKGIYDQGQPKPHPQTPQNPHGSTMMGADGTGIVVAKASGIIEQGAPLVDLLSLLSLAANERLRGLLEDAHAISRARQFGSQGVVPPEWADIAEGSGKPQPTEARSQSITQTAWDQLPDSAVSPMTVLPPKLDSADPTRMPTPPTEPEQPPKPTIAFSTPLPIQLRSIADADKEEEKKRLERRKKRDKERQNSIISDTVSPTTATPTGPGTPGAETAVKITKKQAAKESKQTVTDEVQRKQANQTAAMALGGMGKKYAWMTAAAPKPAGGLQAGVGLGRGAGAPGSSKTGGGSAPAQPEEDAGLRSKEYYKKLGLWREDGPSGRGIQIRDWITVLERDGIEKKTLAKSYARLSSGDKER</sequence>
<feature type="compositionally biased region" description="Low complexity" evidence="9">
    <location>
        <begin position="54"/>
        <end position="69"/>
    </location>
</feature>
<evidence type="ECO:0000313" key="11">
    <source>
        <dbReference type="EMBL" id="KAE9965859.1"/>
    </source>
</evidence>
<feature type="compositionally biased region" description="Pro residues" evidence="9">
    <location>
        <begin position="392"/>
        <end position="405"/>
    </location>
</feature>
<accession>A0A8H3VGB1</accession>
<dbReference type="InterPro" id="IPR007900">
    <property type="entry name" value="TAF4_C"/>
</dbReference>
<comment type="similarity">
    <text evidence="2">Belongs to the TAF4 family.</text>
</comment>
<feature type="region of interest" description="Disordered" evidence="9">
    <location>
        <begin position="254"/>
        <end position="280"/>
    </location>
</feature>
<evidence type="ECO:0000256" key="9">
    <source>
        <dbReference type="SAM" id="MobiDB-lite"/>
    </source>
</evidence>
<evidence type="ECO:0000256" key="2">
    <source>
        <dbReference type="ARBA" id="ARBA00006178"/>
    </source>
</evidence>
<evidence type="ECO:0000256" key="8">
    <source>
        <dbReference type="ARBA" id="ARBA00031747"/>
    </source>
</evidence>
<dbReference type="Pfam" id="PF05236">
    <property type="entry name" value="TAF4"/>
    <property type="match status" value="1"/>
</dbReference>
<dbReference type="GO" id="GO:0003677">
    <property type="term" value="F:DNA binding"/>
    <property type="evidence" value="ECO:0007669"/>
    <property type="project" value="TreeGrafter"/>
</dbReference>
<evidence type="ECO:0000256" key="4">
    <source>
        <dbReference type="ARBA" id="ARBA00023015"/>
    </source>
</evidence>
<comment type="function">
    <text evidence="7">Functions as a component of the DNA-binding general transcription factor complex TFIID. Binding of TFIID to a promoter (with or without TATA element) is the initial step in pre-initiation complex (PIC) formation. TFIID plays a key role in the regulation of gene expression by RNA polymerase II through different activities such as transcription activator interaction, core promoter recognition and selectivity, TFIIA and TFIIB interaction, chromatin modification (histone acetylation by TAF1), facilitation of DNA opening and initiation of transcription.</text>
</comment>
<feature type="compositionally biased region" description="Gly residues" evidence="9">
    <location>
        <begin position="527"/>
        <end position="545"/>
    </location>
</feature>
<evidence type="ECO:0000256" key="7">
    <source>
        <dbReference type="ARBA" id="ARBA00025346"/>
    </source>
</evidence>
<dbReference type="EMBL" id="WNWR01000241">
    <property type="protein sequence ID" value="KAE9987201.1"/>
    <property type="molecule type" value="Genomic_DNA"/>
</dbReference>
<keyword evidence="15" id="KW-1185">Reference proteome</keyword>
<feature type="region of interest" description="Disordered" evidence="9">
    <location>
        <begin position="1"/>
        <end position="123"/>
    </location>
</feature>
<feature type="compositionally biased region" description="Pro residues" evidence="9">
    <location>
        <begin position="1"/>
        <end position="10"/>
    </location>
</feature>
<feature type="region of interest" description="Disordered" evidence="9">
    <location>
        <begin position="330"/>
        <end position="361"/>
    </location>
</feature>
<keyword evidence="4" id="KW-0805">Transcription regulation</keyword>
<gene>
    <name evidence="12" type="ORF">BLS_000960</name>
    <name evidence="13" type="ORF">EG327_003975</name>
    <name evidence="11" type="ORF">EG328_009328</name>
</gene>
<evidence type="ECO:0000313" key="12">
    <source>
        <dbReference type="EMBL" id="KAE9984877.1"/>
    </source>
</evidence>